<reference evidence="11 12" key="1">
    <citation type="submission" date="2017-05" db="EMBL/GenBank/DDBJ databases">
        <title>PacBio assembly of a Plasmodium knowlesi genome sequence with Hi-C correction and manual annotation of the SICAvar gene family.</title>
        <authorList>
            <person name="Lapp S.A."/>
            <person name="Geraldo J.A."/>
            <person name="Chien J.-T."/>
            <person name="Ay F."/>
            <person name="Pakala S.B."/>
            <person name="Batugedara G."/>
            <person name="Humphrey J.C."/>
            <person name="Debarry J.D."/>
            <person name="Le Roch K.G."/>
            <person name="Galinski M.R."/>
            <person name="Kissinger J.C."/>
        </authorList>
    </citation>
    <scope>NUCLEOTIDE SEQUENCE [LARGE SCALE GENOMIC DNA]</scope>
    <source>
        <strain evidence="12">Malayan Strain Pk1 (A+)</strain>
    </source>
</reference>
<dbReference type="GO" id="GO:0005524">
    <property type="term" value="F:ATP binding"/>
    <property type="evidence" value="ECO:0007669"/>
    <property type="project" value="UniProtKB-KW"/>
</dbReference>
<dbReference type="Proteomes" id="UP000195012">
    <property type="component" value="Unassembled WGS sequence"/>
</dbReference>
<dbReference type="Gene3D" id="1.10.510.10">
    <property type="entry name" value="Transferase(Phosphotransferase) domain 1"/>
    <property type="match status" value="2"/>
</dbReference>
<feature type="region of interest" description="Disordered" evidence="9">
    <location>
        <begin position="219"/>
        <end position="285"/>
    </location>
</feature>
<dbReference type="VEuPathDB" id="PlasmoDB:PKNOH_S120138400"/>
<dbReference type="GO" id="GO:0035556">
    <property type="term" value="P:intracellular signal transduction"/>
    <property type="evidence" value="ECO:0007669"/>
    <property type="project" value="TreeGrafter"/>
</dbReference>
<dbReference type="EC" id="2.7.11.1" evidence="1"/>
<dbReference type="PROSITE" id="PS00108">
    <property type="entry name" value="PROTEIN_KINASE_ST"/>
    <property type="match status" value="1"/>
</dbReference>
<proteinExistence type="predicted"/>
<evidence type="ECO:0000256" key="1">
    <source>
        <dbReference type="ARBA" id="ARBA00012513"/>
    </source>
</evidence>
<organism evidence="11 12">
    <name type="scientific">Plasmodium knowlesi</name>
    <dbReference type="NCBI Taxonomy" id="5850"/>
    <lineage>
        <taxon>Eukaryota</taxon>
        <taxon>Sar</taxon>
        <taxon>Alveolata</taxon>
        <taxon>Apicomplexa</taxon>
        <taxon>Aconoidasida</taxon>
        <taxon>Haemosporida</taxon>
        <taxon>Plasmodiidae</taxon>
        <taxon>Plasmodium</taxon>
        <taxon>Plasmodium (Plasmodium)</taxon>
    </lineage>
</organism>
<dbReference type="InterPro" id="IPR050236">
    <property type="entry name" value="Ser_Thr_kinase_AGC"/>
</dbReference>
<dbReference type="SUPFAM" id="SSF56112">
    <property type="entry name" value="Protein kinase-like (PK-like)"/>
    <property type="match status" value="1"/>
</dbReference>
<dbReference type="InterPro" id="IPR011009">
    <property type="entry name" value="Kinase-like_dom_sf"/>
</dbReference>
<evidence type="ECO:0000256" key="3">
    <source>
        <dbReference type="ARBA" id="ARBA00022679"/>
    </source>
</evidence>
<evidence type="ECO:0000256" key="2">
    <source>
        <dbReference type="ARBA" id="ARBA00022527"/>
    </source>
</evidence>
<evidence type="ECO:0000256" key="7">
    <source>
        <dbReference type="ARBA" id="ARBA00047899"/>
    </source>
</evidence>
<feature type="compositionally biased region" description="Basic and acidic residues" evidence="9">
    <location>
        <begin position="274"/>
        <end position="285"/>
    </location>
</feature>
<dbReference type="GO" id="GO:0004674">
    <property type="term" value="F:protein serine/threonine kinase activity"/>
    <property type="evidence" value="ECO:0007669"/>
    <property type="project" value="UniProtKB-KW"/>
</dbReference>
<protein>
    <recommendedName>
        <fullName evidence="1">non-specific serine/threonine protein kinase</fullName>
        <ecNumber evidence="1">2.7.11.1</ecNumber>
    </recommendedName>
</protein>
<keyword evidence="2" id="KW-0723">Serine/threonine-protein kinase</keyword>
<keyword evidence="4" id="KW-0547">Nucleotide-binding</keyword>
<dbReference type="AlphaFoldDB" id="A0A1Y3DIZ8"/>
<dbReference type="OrthoDB" id="347657at2759"/>
<evidence type="ECO:0000259" key="10">
    <source>
        <dbReference type="PROSITE" id="PS50011"/>
    </source>
</evidence>
<evidence type="ECO:0000313" key="12">
    <source>
        <dbReference type="Proteomes" id="UP000195012"/>
    </source>
</evidence>
<sequence>MKKGFLLNKNIYDIEEKVIKDEKDTTNRKYRKDDFEIYMHIGSGNFSEVFMVKLKNDPSKTYSLKIFKKEQVNRMNIINSLLTEKHTMTKLNVPGHTNVIKLIDTFKDKENVYLLYEYADYELWEFLKTRSVGIDETITFNIILQMIHALEYIHKNNVIHRDLKCENFLINKDGTIKLIDFGTSKDLDNVPLQTVKPEPSQEDTELRKFVLKKKNSNNVTEENFKREHPPENGNILSDVEVNEKCSNDNDRDTDDSDDKNNSSDNNNNNDSNDNNEKIDKRLKDGNPKNCILKELKSKEMYEINNKIVPKENDDRLNVLKSSKYPIDKNKYNYRKKKTFDNYVGTANFMPPEALTNKCSGKARDLWSLGCTIYQLVTGIVPFDGSTEWFIYNKIKKKEIKYPPLMSSELADLIEKLIAVNPEERLGFKKGCKEILQHPYFQKYNYSSFNFKIPQISKSEQIYTNVINKYREYVIEKRKQRQNDNNSCEEISKKIDKMKTDLLNIIKFDTVCYSEENESTVLKKKIAETINLFLQEFLEQEKREVEEAEKWLQRYSSK</sequence>
<evidence type="ECO:0000256" key="5">
    <source>
        <dbReference type="ARBA" id="ARBA00022777"/>
    </source>
</evidence>
<dbReference type="InterPro" id="IPR008271">
    <property type="entry name" value="Ser/Thr_kinase_AS"/>
</dbReference>
<comment type="caution">
    <text evidence="11">The sequence shown here is derived from an EMBL/GenBank/DDBJ whole genome shotgun (WGS) entry which is preliminary data.</text>
</comment>
<dbReference type="PROSITE" id="PS50011">
    <property type="entry name" value="PROTEIN_KINASE_DOM"/>
    <property type="match status" value="1"/>
</dbReference>
<dbReference type="SMART" id="SM00220">
    <property type="entry name" value="S_TKc"/>
    <property type="match status" value="1"/>
</dbReference>
<comment type="catalytic activity">
    <reaction evidence="8">
        <text>L-seryl-[protein] + ATP = O-phospho-L-seryl-[protein] + ADP + H(+)</text>
        <dbReference type="Rhea" id="RHEA:17989"/>
        <dbReference type="Rhea" id="RHEA-COMP:9863"/>
        <dbReference type="Rhea" id="RHEA-COMP:11604"/>
        <dbReference type="ChEBI" id="CHEBI:15378"/>
        <dbReference type="ChEBI" id="CHEBI:29999"/>
        <dbReference type="ChEBI" id="CHEBI:30616"/>
        <dbReference type="ChEBI" id="CHEBI:83421"/>
        <dbReference type="ChEBI" id="CHEBI:456216"/>
        <dbReference type="EC" id="2.7.11.1"/>
    </reaction>
</comment>
<dbReference type="InterPro" id="IPR000719">
    <property type="entry name" value="Prot_kinase_dom"/>
</dbReference>
<keyword evidence="5" id="KW-0418">Kinase</keyword>
<dbReference type="Gene3D" id="3.30.200.20">
    <property type="entry name" value="Phosphorylase Kinase, domain 1"/>
    <property type="match status" value="1"/>
</dbReference>
<dbReference type="eggNOG" id="KOG0606">
    <property type="taxonomic scope" value="Eukaryota"/>
</dbReference>
<dbReference type="EMBL" id="NETL01000026">
    <property type="protein sequence ID" value="OTN64921.1"/>
    <property type="molecule type" value="Genomic_DNA"/>
</dbReference>
<keyword evidence="3" id="KW-0808">Transferase</keyword>
<dbReference type="PANTHER" id="PTHR24356:SF163">
    <property type="entry name" value="3-PHOSPHOINOSITIDE-DEPENDENT PROTEIN KINASE 1-RELATED"/>
    <property type="match status" value="1"/>
</dbReference>
<feature type="compositionally biased region" description="Low complexity" evidence="9">
    <location>
        <begin position="262"/>
        <end position="272"/>
    </location>
</feature>
<evidence type="ECO:0000256" key="4">
    <source>
        <dbReference type="ARBA" id="ARBA00022741"/>
    </source>
</evidence>
<feature type="compositionally biased region" description="Basic and acidic residues" evidence="9">
    <location>
        <begin position="241"/>
        <end position="250"/>
    </location>
</feature>
<gene>
    <name evidence="11" type="ORF">PKNOH_S120138400</name>
</gene>
<dbReference type="VEuPathDB" id="PlasmoDB:PKNH_0919600"/>
<evidence type="ECO:0000313" key="11">
    <source>
        <dbReference type="EMBL" id="OTN64921.1"/>
    </source>
</evidence>
<evidence type="ECO:0000256" key="8">
    <source>
        <dbReference type="ARBA" id="ARBA00048679"/>
    </source>
</evidence>
<comment type="catalytic activity">
    <reaction evidence="7">
        <text>L-threonyl-[protein] + ATP = O-phospho-L-threonyl-[protein] + ADP + H(+)</text>
        <dbReference type="Rhea" id="RHEA:46608"/>
        <dbReference type="Rhea" id="RHEA-COMP:11060"/>
        <dbReference type="Rhea" id="RHEA-COMP:11605"/>
        <dbReference type="ChEBI" id="CHEBI:15378"/>
        <dbReference type="ChEBI" id="CHEBI:30013"/>
        <dbReference type="ChEBI" id="CHEBI:30616"/>
        <dbReference type="ChEBI" id="CHEBI:61977"/>
        <dbReference type="ChEBI" id="CHEBI:456216"/>
        <dbReference type="EC" id="2.7.11.1"/>
    </reaction>
</comment>
<feature type="domain" description="Protein kinase" evidence="10">
    <location>
        <begin position="35"/>
        <end position="440"/>
    </location>
</feature>
<evidence type="ECO:0000256" key="9">
    <source>
        <dbReference type="SAM" id="MobiDB-lite"/>
    </source>
</evidence>
<keyword evidence="6" id="KW-0067">ATP-binding</keyword>
<dbReference type="PANTHER" id="PTHR24356">
    <property type="entry name" value="SERINE/THREONINE-PROTEIN KINASE"/>
    <property type="match status" value="1"/>
</dbReference>
<accession>A0A1Y3DIZ8</accession>
<dbReference type="Pfam" id="PF00069">
    <property type="entry name" value="Pkinase"/>
    <property type="match status" value="2"/>
</dbReference>
<evidence type="ECO:0000256" key="6">
    <source>
        <dbReference type="ARBA" id="ARBA00022840"/>
    </source>
</evidence>
<dbReference type="VEuPathDB" id="PlasmoDB:PKA1H_090025400"/>
<name>A0A1Y3DIZ8_PLAKN</name>